<evidence type="ECO:0000256" key="1">
    <source>
        <dbReference type="SAM" id="Coils"/>
    </source>
</evidence>
<feature type="domain" description="CT398-like coiled coil hairpin" evidence="3">
    <location>
        <begin position="1"/>
        <end position="82"/>
    </location>
</feature>
<feature type="non-terminal residue" evidence="4">
    <location>
        <position position="1"/>
    </location>
</feature>
<feature type="coiled-coil region" evidence="1">
    <location>
        <begin position="27"/>
        <end position="54"/>
    </location>
</feature>
<dbReference type="Proteomes" id="UP001331936">
    <property type="component" value="Unassembled WGS sequence"/>
</dbReference>
<evidence type="ECO:0000259" key="3">
    <source>
        <dbReference type="Pfam" id="PF24481"/>
    </source>
</evidence>
<sequence length="134" mass="14616">SLEDELLEVMERREASKADHDHAGAQVSQIEEQLADATRARDEALADIEVAEQRCHSDRAAIIAVLPDELVALYEKQREKAGIGAALLQGRRCGACRLELDRGEIARIAAAAPESLVRCPECDSILVRTKESGL</sequence>
<name>A0ABU7K0E5_9NOCA</name>
<evidence type="ECO:0000313" key="5">
    <source>
        <dbReference type="Proteomes" id="UP001331936"/>
    </source>
</evidence>
<dbReference type="Pfam" id="PF24481">
    <property type="entry name" value="CT398_CC"/>
    <property type="match status" value="1"/>
</dbReference>
<comment type="caution">
    <text evidence="4">The sequence shown here is derived from an EMBL/GenBank/DDBJ whole genome shotgun (WGS) entry which is preliminary data.</text>
</comment>
<proteinExistence type="predicted"/>
<keyword evidence="1" id="KW-0175">Coiled coil</keyword>
<protein>
    <submittedName>
        <fullName evidence="4">C4-type zinc ribbon domain-containing protein</fullName>
    </submittedName>
</protein>
<organism evidence="4 5">
    <name type="scientific">Rhodococcus chondri</name>
    <dbReference type="NCBI Taxonomy" id="3065941"/>
    <lineage>
        <taxon>Bacteria</taxon>
        <taxon>Bacillati</taxon>
        <taxon>Actinomycetota</taxon>
        <taxon>Actinomycetes</taxon>
        <taxon>Mycobacteriales</taxon>
        <taxon>Nocardiaceae</taxon>
        <taxon>Rhodococcus</taxon>
    </lineage>
</organism>
<dbReference type="InterPro" id="IPR003743">
    <property type="entry name" value="Zf-RING_7"/>
</dbReference>
<dbReference type="EMBL" id="JAUZMZ010000273">
    <property type="protein sequence ID" value="MEE2035294.1"/>
    <property type="molecule type" value="Genomic_DNA"/>
</dbReference>
<feature type="domain" description="C4-type zinc ribbon" evidence="2">
    <location>
        <begin position="92"/>
        <end position="126"/>
    </location>
</feature>
<keyword evidence="5" id="KW-1185">Reference proteome</keyword>
<dbReference type="RefSeq" id="WP_330154625.1">
    <property type="nucleotide sequence ID" value="NZ_JAUZMZ010000273.1"/>
</dbReference>
<reference evidence="4 5" key="1">
    <citation type="submission" date="2023-08" db="EMBL/GenBank/DDBJ databases">
        <authorList>
            <person name="Girao M."/>
            <person name="Carvalho M.F."/>
        </authorList>
    </citation>
    <scope>NUCLEOTIDE SEQUENCE [LARGE SCALE GENOMIC DNA]</scope>
    <source>
        <strain evidence="4 5">CC-R104</strain>
    </source>
</reference>
<dbReference type="Gene3D" id="1.10.287.1490">
    <property type="match status" value="1"/>
</dbReference>
<gene>
    <name evidence="4" type="ORF">Q8814_24840</name>
</gene>
<dbReference type="Pfam" id="PF02591">
    <property type="entry name" value="Zn_ribbon_9"/>
    <property type="match status" value="1"/>
</dbReference>
<accession>A0ABU7K0E5</accession>
<dbReference type="InterPro" id="IPR056003">
    <property type="entry name" value="CT398_CC_hairpin"/>
</dbReference>
<evidence type="ECO:0000259" key="2">
    <source>
        <dbReference type="Pfam" id="PF02591"/>
    </source>
</evidence>
<evidence type="ECO:0000313" key="4">
    <source>
        <dbReference type="EMBL" id="MEE2035294.1"/>
    </source>
</evidence>